<gene>
    <name evidence="1" type="ORF">NDU88_006740</name>
</gene>
<name>A0AAV7RQB6_PLEWA</name>
<organism evidence="1 2">
    <name type="scientific">Pleurodeles waltl</name>
    <name type="common">Iberian ribbed newt</name>
    <dbReference type="NCBI Taxonomy" id="8319"/>
    <lineage>
        <taxon>Eukaryota</taxon>
        <taxon>Metazoa</taxon>
        <taxon>Chordata</taxon>
        <taxon>Craniata</taxon>
        <taxon>Vertebrata</taxon>
        <taxon>Euteleostomi</taxon>
        <taxon>Amphibia</taxon>
        <taxon>Batrachia</taxon>
        <taxon>Caudata</taxon>
        <taxon>Salamandroidea</taxon>
        <taxon>Salamandridae</taxon>
        <taxon>Pleurodelinae</taxon>
        <taxon>Pleurodeles</taxon>
    </lineage>
</organism>
<dbReference type="EMBL" id="JANPWB010000009">
    <property type="protein sequence ID" value="KAJ1153982.1"/>
    <property type="molecule type" value="Genomic_DNA"/>
</dbReference>
<dbReference type="AlphaFoldDB" id="A0AAV7RQB6"/>
<evidence type="ECO:0000313" key="2">
    <source>
        <dbReference type="Proteomes" id="UP001066276"/>
    </source>
</evidence>
<comment type="caution">
    <text evidence="1">The sequence shown here is derived from an EMBL/GenBank/DDBJ whole genome shotgun (WGS) entry which is preliminary data.</text>
</comment>
<reference evidence="1" key="1">
    <citation type="journal article" date="2022" name="bioRxiv">
        <title>Sequencing and chromosome-scale assembly of the giantPleurodeles waltlgenome.</title>
        <authorList>
            <person name="Brown T."/>
            <person name="Elewa A."/>
            <person name="Iarovenko S."/>
            <person name="Subramanian E."/>
            <person name="Araus A.J."/>
            <person name="Petzold A."/>
            <person name="Susuki M."/>
            <person name="Suzuki K.-i.T."/>
            <person name="Hayashi T."/>
            <person name="Toyoda A."/>
            <person name="Oliveira C."/>
            <person name="Osipova E."/>
            <person name="Leigh N.D."/>
            <person name="Simon A."/>
            <person name="Yun M.H."/>
        </authorList>
    </citation>
    <scope>NUCLEOTIDE SEQUENCE</scope>
    <source>
        <strain evidence="1">20211129_DDA</strain>
        <tissue evidence="1">Liver</tissue>
    </source>
</reference>
<proteinExistence type="predicted"/>
<dbReference type="PROSITE" id="PS51257">
    <property type="entry name" value="PROKAR_LIPOPROTEIN"/>
    <property type="match status" value="1"/>
</dbReference>
<evidence type="ECO:0000313" key="1">
    <source>
        <dbReference type="EMBL" id="KAJ1153982.1"/>
    </source>
</evidence>
<sequence length="125" mass="12713">MGSWRGSGSGGRGGGCRGVTLAVLGAGTGGCREVDGCWVSDCRRLCTLGGGVTDTLGEDTGDVYMAVEVVSAGERLVVLGVLLRVLVPVDVVHAGVCVDDTGREEGEEDEGDTVETVDVAVSVWV</sequence>
<keyword evidence="2" id="KW-1185">Reference proteome</keyword>
<accession>A0AAV7RQB6</accession>
<dbReference type="Proteomes" id="UP001066276">
    <property type="component" value="Chromosome 5"/>
</dbReference>
<protein>
    <submittedName>
        <fullName evidence="1">Uncharacterized protein</fullName>
    </submittedName>
</protein>